<comment type="catalytic activity">
    <reaction evidence="7">
        <text>tRNA(Asp) + L-aspartate + ATP = L-aspartyl-tRNA(Asp) + AMP + diphosphate</text>
        <dbReference type="Rhea" id="RHEA:19649"/>
        <dbReference type="Rhea" id="RHEA-COMP:9660"/>
        <dbReference type="Rhea" id="RHEA-COMP:9678"/>
        <dbReference type="ChEBI" id="CHEBI:29991"/>
        <dbReference type="ChEBI" id="CHEBI:30616"/>
        <dbReference type="ChEBI" id="CHEBI:33019"/>
        <dbReference type="ChEBI" id="CHEBI:78442"/>
        <dbReference type="ChEBI" id="CHEBI:78516"/>
        <dbReference type="ChEBI" id="CHEBI:456215"/>
        <dbReference type="EC" id="6.1.1.12"/>
    </reaction>
</comment>
<dbReference type="Gene3D" id="3.30.930.10">
    <property type="entry name" value="Bira Bifunctional Protein, Domain 2"/>
    <property type="match status" value="1"/>
</dbReference>
<evidence type="ECO:0000313" key="9">
    <source>
        <dbReference type="EMBL" id="BAL58285.1"/>
    </source>
</evidence>
<feature type="domain" description="Aminoacyl-transfer RNA synthetases class-II family profile" evidence="8">
    <location>
        <begin position="143"/>
        <end position="558"/>
    </location>
</feature>
<sequence length="588" mass="67277">MYKTHTCGELRSHHENEIVTLAGWVHHYRLLGGIVFIVLRDRFGLVQIVSDPQNHPQAAETLERVRAEWVIQVRGRVRRRPADQVNPKMATGEIEVEAHEVTVLNPSKPLPFVVNREEEQADEAVRLRYRYLDLRRQRMLHNLELRHRVIQFIRNYLDARGFLEIETPILFKATPEGARDYLVPSRLYPGQFYALPQSPQQLKQLLMVAGIERYFQIARCFRDEDQRGDRQPEFTQLDMEMAFVEREDVLNLVEELFTALIPAVAPHKRLLASPWPRLTYAEAMDRYGTDKPDLRFGLELWNATDLFAHSDFRIFQETIENGGVIKGICVPGGASFTRKDLDQLTAEAQRLGARGLISLLLAPEGVKGSGARFIQEAELQALRERAQARQGDALLLVADQRPLANKVLGGLRLALRDRLHLADPQLLAFAWITDFPMFEWNEEEQKWDAAHHPFTMPRLEDLDKFEQDPASILSEAYDMVCNGYELASGSIRIHRREIQSKVFSLLGIDEETAQRKFGHMLEAFEYGAPPHGGIAPGIDRLVMLLADESSIREVIAFPKNSAARDMMADAPSPVEPRQLEELHIRIVE</sequence>
<evidence type="ECO:0000256" key="7">
    <source>
        <dbReference type="HAMAP-Rule" id="MF_00044"/>
    </source>
</evidence>
<reference evidence="9" key="2">
    <citation type="journal article" date="2012" name="PLoS ONE">
        <title>A Deeply Branching Thermophilic Bacterium with an Ancient Acetyl-CoA Pathway Dominates a Subsurface Ecosystem.</title>
        <authorList>
            <person name="Takami H."/>
            <person name="Noguchi H."/>
            <person name="Takaki Y."/>
            <person name="Uchiyama I."/>
            <person name="Toyoda A."/>
            <person name="Nishi S."/>
            <person name="Chee G.-J."/>
            <person name="Arai W."/>
            <person name="Nunoura T."/>
            <person name="Itoh T."/>
            <person name="Hattori M."/>
            <person name="Takai K."/>
        </authorList>
    </citation>
    <scope>NUCLEOTIDE SEQUENCE</scope>
</reference>
<feature type="binding site" evidence="7">
    <location>
        <position position="492"/>
    </location>
    <ligand>
        <name>L-aspartate</name>
        <dbReference type="ChEBI" id="CHEBI:29991"/>
    </ligand>
</feature>
<comment type="subunit">
    <text evidence="7">Homodimer.</text>
</comment>
<dbReference type="InterPro" id="IPR004115">
    <property type="entry name" value="GAD-like_sf"/>
</dbReference>
<comment type="caution">
    <text evidence="7">Lacks conserved residue(s) required for the propagation of feature annotation.</text>
</comment>
<dbReference type="GO" id="GO:0006422">
    <property type="term" value="P:aspartyl-tRNA aminoacylation"/>
    <property type="evidence" value="ECO:0007669"/>
    <property type="project" value="UniProtKB-UniRule"/>
</dbReference>
<evidence type="ECO:0000256" key="3">
    <source>
        <dbReference type="ARBA" id="ARBA00022741"/>
    </source>
</evidence>
<keyword evidence="6 7" id="KW-0030">Aminoacyl-tRNA synthetase</keyword>
<feature type="region of interest" description="Aspartate" evidence="7">
    <location>
        <begin position="200"/>
        <end position="203"/>
    </location>
</feature>
<dbReference type="InterPro" id="IPR045864">
    <property type="entry name" value="aa-tRNA-synth_II/BPL/LPL"/>
</dbReference>
<feature type="binding site" evidence="7">
    <location>
        <position position="451"/>
    </location>
    <ligand>
        <name>L-aspartate</name>
        <dbReference type="ChEBI" id="CHEBI:29991"/>
    </ligand>
</feature>
<keyword evidence="3 7" id="KW-0547">Nucleotide-binding</keyword>
<dbReference type="InterPro" id="IPR002312">
    <property type="entry name" value="Asp/Asn-tRNA-synth_IIb"/>
</dbReference>
<dbReference type="GO" id="GO:0005737">
    <property type="term" value="C:cytoplasm"/>
    <property type="evidence" value="ECO:0007669"/>
    <property type="project" value="UniProtKB-SubCell"/>
</dbReference>
<dbReference type="Pfam" id="PF02938">
    <property type="entry name" value="GAD"/>
    <property type="match status" value="1"/>
</dbReference>
<dbReference type="PRINTS" id="PR01042">
    <property type="entry name" value="TRNASYNTHASP"/>
</dbReference>
<dbReference type="GO" id="GO:0003676">
    <property type="term" value="F:nucleic acid binding"/>
    <property type="evidence" value="ECO:0007669"/>
    <property type="project" value="InterPro"/>
</dbReference>
<feature type="binding site" evidence="7">
    <location>
        <position position="222"/>
    </location>
    <ligand>
        <name>L-aspartate</name>
        <dbReference type="ChEBI" id="CHEBI:29991"/>
    </ligand>
</feature>
<keyword evidence="7" id="KW-0963">Cytoplasm</keyword>
<dbReference type="InterPro" id="IPR047089">
    <property type="entry name" value="Asp-tRNA-ligase_1_N"/>
</dbReference>
<evidence type="ECO:0000256" key="6">
    <source>
        <dbReference type="ARBA" id="ARBA00023146"/>
    </source>
</evidence>
<comment type="subcellular location">
    <subcellularLocation>
        <location evidence="7">Cytoplasm</location>
    </subcellularLocation>
</comment>
<dbReference type="NCBIfam" id="TIGR00459">
    <property type="entry name" value="aspS_bact"/>
    <property type="match status" value="1"/>
</dbReference>
<evidence type="ECO:0000256" key="5">
    <source>
        <dbReference type="ARBA" id="ARBA00022917"/>
    </source>
</evidence>
<dbReference type="SUPFAM" id="SSF55261">
    <property type="entry name" value="GAD domain-like"/>
    <property type="match status" value="1"/>
</dbReference>
<dbReference type="Gene3D" id="3.30.1360.30">
    <property type="entry name" value="GAD-like domain"/>
    <property type="match status" value="1"/>
</dbReference>
<dbReference type="CDD" id="cd00777">
    <property type="entry name" value="AspRS_core"/>
    <property type="match status" value="1"/>
</dbReference>
<keyword evidence="2 7" id="KW-0436">Ligase</keyword>
<accession>H5SQ49</accession>
<dbReference type="InterPro" id="IPR006195">
    <property type="entry name" value="aa-tRNA-synth_II"/>
</dbReference>
<feature type="binding site" evidence="7">
    <location>
        <begin position="222"/>
        <end position="224"/>
    </location>
    <ligand>
        <name>ATP</name>
        <dbReference type="ChEBI" id="CHEBI:30616"/>
    </ligand>
</feature>
<feature type="binding site" evidence="7">
    <location>
        <position position="231"/>
    </location>
    <ligand>
        <name>ATP</name>
        <dbReference type="ChEBI" id="CHEBI:30616"/>
    </ligand>
</feature>
<feature type="binding site" evidence="7">
    <location>
        <position position="176"/>
    </location>
    <ligand>
        <name>L-aspartate</name>
        <dbReference type="ChEBI" id="CHEBI:29991"/>
    </ligand>
</feature>
<dbReference type="CDD" id="cd04317">
    <property type="entry name" value="EcAspRS_like_N"/>
    <property type="match status" value="1"/>
</dbReference>
<reference evidence="9" key="1">
    <citation type="journal article" date="2005" name="Environ. Microbiol.">
        <title>Genetic and functional properties of uncultivated thermophilic crenarchaeotes from a subsurface gold mine as revealed by analysis of genome fragments.</title>
        <authorList>
            <person name="Nunoura T."/>
            <person name="Hirayama H."/>
            <person name="Takami H."/>
            <person name="Oida H."/>
            <person name="Nishi S."/>
            <person name="Shimamura S."/>
            <person name="Suzuki Y."/>
            <person name="Inagaki F."/>
            <person name="Takai K."/>
            <person name="Nealson K.H."/>
            <person name="Horikoshi K."/>
        </authorList>
    </citation>
    <scope>NUCLEOTIDE SEQUENCE</scope>
</reference>
<dbReference type="Pfam" id="PF00152">
    <property type="entry name" value="tRNA-synt_2"/>
    <property type="match status" value="1"/>
</dbReference>
<evidence type="ECO:0000259" key="8">
    <source>
        <dbReference type="PROSITE" id="PS50862"/>
    </source>
</evidence>
<comment type="function">
    <text evidence="7">Catalyzes the attachment of L-aspartate to tRNA(Asp) in a two-step reaction: L-aspartate is first activated by ATP to form Asp-AMP and then transferred to the acceptor end of tRNA(Asp).</text>
</comment>
<keyword evidence="5 7" id="KW-0648">Protein biosynthesis</keyword>
<proteinExistence type="inferred from homology"/>
<dbReference type="GO" id="GO:0005524">
    <property type="term" value="F:ATP binding"/>
    <property type="evidence" value="ECO:0007669"/>
    <property type="project" value="UniProtKB-UniRule"/>
</dbReference>
<dbReference type="InterPro" id="IPR047090">
    <property type="entry name" value="AspRS_core"/>
</dbReference>
<evidence type="ECO:0000256" key="4">
    <source>
        <dbReference type="ARBA" id="ARBA00022840"/>
    </source>
</evidence>
<dbReference type="InterPro" id="IPR004364">
    <property type="entry name" value="Aa-tRNA-synt_II"/>
</dbReference>
<evidence type="ECO:0000256" key="1">
    <source>
        <dbReference type="ARBA" id="ARBA00006303"/>
    </source>
</evidence>
<dbReference type="InterPro" id="IPR012340">
    <property type="entry name" value="NA-bd_OB-fold"/>
</dbReference>
<dbReference type="InterPro" id="IPR004524">
    <property type="entry name" value="Asp-tRNA-ligase_1"/>
</dbReference>
<dbReference type="PROSITE" id="PS50862">
    <property type="entry name" value="AA_TRNA_LIGASE_II"/>
    <property type="match status" value="1"/>
</dbReference>
<dbReference type="HAMAP" id="MF_00044">
    <property type="entry name" value="Asp_tRNA_synth_type1"/>
    <property type="match status" value="1"/>
</dbReference>
<dbReference type="Gene3D" id="2.40.50.140">
    <property type="entry name" value="Nucleic acid-binding proteins"/>
    <property type="match status" value="1"/>
</dbReference>
<comment type="similarity">
    <text evidence="1 7">Belongs to the class-II aminoacyl-tRNA synthetase family. Type 1 subfamily.</text>
</comment>
<dbReference type="SUPFAM" id="SSF50249">
    <property type="entry name" value="Nucleic acid-binding proteins"/>
    <property type="match status" value="1"/>
</dbReference>
<dbReference type="AlphaFoldDB" id="H5SQ49"/>
<dbReference type="GO" id="GO:0004815">
    <property type="term" value="F:aspartate-tRNA ligase activity"/>
    <property type="evidence" value="ECO:0007669"/>
    <property type="project" value="UniProtKB-UniRule"/>
</dbReference>
<name>H5SQ49_9CHLR</name>
<organism evidence="9">
    <name type="scientific">uncultured Chloroflexota bacterium</name>
    <dbReference type="NCBI Taxonomy" id="166587"/>
    <lineage>
        <taxon>Bacteria</taxon>
        <taxon>Bacillati</taxon>
        <taxon>Chloroflexota</taxon>
        <taxon>environmental samples</taxon>
    </lineage>
</organism>
<dbReference type="EMBL" id="AP011799">
    <property type="protein sequence ID" value="BAL58285.1"/>
    <property type="molecule type" value="Genomic_DNA"/>
</dbReference>
<dbReference type="InterPro" id="IPR029351">
    <property type="entry name" value="GAD_dom"/>
</dbReference>
<dbReference type="InterPro" id="IPR004365">
    <property type="entry name" value="NA-bd_OB_tRNA"/>
</dbReference>
<protein>
    <recommendedName>
        <fullName evidence="7">Aspartate--tRNA ligase</fullName>
        <ecNumber evidence="7">6.1.1.12</ecNumber>
    </recommendedName>
    <alternativeName>
        <fullName evidence="7">Aspartyl-tRNA synthetase</fullName>
        <shortName evidence="7">AspRS</shortName>
    </alternativeName>
</protein>
<dbReference type="PANTHER" id="PTHR22594:SF5">
    <property type="entry name" value="ASPARTATE--TRNA LIGASE, MITOCHONDRIAL"/>
    <property type="match status" value="1"/>
</dbReference>
<keyword evidence="4 7" id="KW-0067">ATP-binding</keyword>
<evidence type="ECO:0000256" key="2">
    <source>
        <dbReference type="ARBA" id="ARBA00022598"/>
    </source>
</evidence>
<gene>
    <name evidence="7" type="primary">aspS</name>
    <name evidence="9" type="ORF">HGMM_F55G01C13</name>
</gene>
<dbReference type="SUPFAM" id="SSF55681">
    <property type="entry name" value="Class II aaRS and biotin synthetases"/>
    <property type="match status" value="1"/>
</dbReference>
<dbReference type="PANTHER" id="PTHR22594">
    <property type="entry name" value="ASPARTYL/LYSYL-TRNA SYNTHETASE"/>
    <property type="match status" value="1"/>
</dbReference>
<dbReference type="NCBIfam" id="NF001750">
    <property type="entry name" value="PRK00476.1"/>
    <property type="match status" value="1"/>
</dbReference>
<dbReference type="EC" id="6.1.1.12" evidence="7"/>
<feature type="binding site" evidence="7">
    <location>
        <begin position="537"/>
        <end position="540"/>
    </location>
    <ligand>
        <name>ATP</name>
        <dbReference type="ChEBI" id="CHEBI:30616"/>
    </ligand>
</feature>
<feature type="binding site" evidence="7">
    <location>
        <position position="485"/>
    </location>
    <ligand>
        <name>ATP</name>
        <dbReference type="ChEBI" id="CHEBI:30616"/>
    </ligand>
</feature>
<dbReference type="Pfam" id="PF01336">
    <property type="entry name" value="tRNA_anti-codon"/>
    <property type="match status" value="1"/>
</dbReference>